<dbReference type="SUPFAM" id="SSF47336">
    <property type="entry name" value="ACP-like"/>
    <property type="match status" value="1"/>
</dbReference>
<evidence type="ECO:0000256" key="2">
    <source>
        <dbReference type="ARBA" id="ARBA00022553"/>
    </source>
</evidence>
<protein>
    <recommendedName>
        <fullName evidence="3">Carrier domain-containing protein</fullName>
    </recommendedName>
</protein>
<dbReference type="EMBL" id="PEIB01000033">
    <property type="protein sequence ID" value="RXJ71750.1"/>
    <property type="molecule type" value="Genomic_DNA"/>
</dbReference>
<keyword evidence="1" id="KW-0596">Phosphopantetheine</keyword>
<evidence type="ECO:0000259" key="3">
    <source>
        <dbReference type="PROSITE" id="PS50075"/>
    </source>
</evidence>
<evidence type="ECO:0000313" key="4">
    <source>
        <dbReference type="EMBL" id="RXJ71750.1"/>
    </source>
</evidence>
<comment type="caution">
    <text evidence="4">The sequence shown here is derived from an EMBL/GenBank/DDBJ whole genome shotgun (WGS) entry which is preliminary data.</text>
</comment>
<reference evidence="4 5" key="1">
    <citation type="submission" date="2017-10" db="EMBL/GenBank/DDBJ databases">
        <title>Nyctiphanis sp. nov., isolated from the stomach of the euphausiid Nyctiphanes simplex (Hansen, 1911) in the Gulf of California.</title>
        <authorList>
            <person name="Gomez-Gil B."/>
            <person name="Aguilar-Mendez M."/>
            <person name="Lopez-Cortes A."/>
            <person name="Gomez-Gutierrez J."/>
            <person name="Roque A."/>
            <person name="Lang E."/>
            <person name="Gonzalez-Castillo A."/>
        </authorList>
    </citation>
    <scope>NUCLEOTIDE SEQUENCE [LARGE SCALE GENOMIC DNA]</scope>
    <source>
        <strain evidence="4 5">CAIM 600</strain>
    </source>
</reference>
<dbReference type="PROSITE" id="PS50075">
    <property type="entry name" value="CARRIER"/>
    <property type="match status" value="1"/>
</dbReference>
<name>A0A4Q0YLU2_9GAMM</name>
<organism evidence="4 5">
    <name type="scientific">Veronia nyctiphanis</name>
    <dbReference type="NCBI Taxonomy" id="1278244"/>
    <lineage>
        <taxon>Bacteria</taxon>
        <taxon>Pseudomonadati</taxon>
        <taxon>Pseudomonadota</taxon>
        <taxon>Gammaproteobacteria</taxon>
        <taxon>Vibrionales</taxon>
        <taxon>Vibrionaceae</taxon>
        <taxon>Veronia</taxon>
    </lineage>
</organism>
<dbReference type="InterPro" id="IPR006162">
    <property type="entry name" value="Ppantetheine_attach_site"/>
</dbReference>
<dbReference type="Pfam" id="PF00550">
    <property type="entry name" value="PP-binding"/>
    <property type="match status" value="1"/>
</dbReference>
<dbReference type="InterPro" id="IPR036736">
    <property type="entry name" value="ACP-like_sf"/>
</dbReference>
<evidence type="ECO:0000256" key="1">
    <source>
        <dbReference type="ARBA" id="ARBA00022450"/>
    </source>
</evidence>
<evidence type="ECO:0000313" key="5">
    <source>
        <dbReference type="Proteomes" id="UP000290287"/>
    </source>
</evidence>
<keyword evidence="5" id="KW-1185">Reference proteome</keyword>
<dbReference type="PROSITE" id="PS00012">
    <property type="entry name" value="PHOSPHOPANTETHEINE"/>
    <property type="match status" value="1"/>
</dbReference>
<dbReference type="RefSeq" id="WP_129123724.1">
    <property type="nucleotide sequence ID" value="NZ_PEIB01000033.1"/>
</dbReference>
<proteinExistence type="predicted"/>
<gene>
    <name evidence="4" type="ORF">CS022_20105</name>
</gene>
<feature type="domain" description="Carrier" evidence="3">
    <location>
        <begin position="5"/>
        <end position="79"/>
    </location>
</feature>
<dbReference type="GO" id="GO:0031177">
    <property type="term" value="F:phosphopantetheine binding"/>
    <property type="evidence" value="ECO:0007669"/>
    <property type="project" value="InterPro"/>
</dbReference>
<keyword evidence="2" id="KW-0597">Phosphoprotein</keyword>
<dbReference type="AlphaFoldDB" id="A0A4Q0YLU2"/>
<dbReference type="SMART" id="SM00823">
    <property type="entry name" value="PKS_PP"/>
    <property type="match status" value="1"/>
</dbReference>
<dbReference type="Proteomes" id="UP000290287">
    <property type="component" value="Unassembled WGS sequence"/>
</dbReference>
<sequence>MHTNAKISHFVTEKLAEYIGISTVDISDDIAFDRYGLESTQAVMLTNDLSDWLGVDLDATVLYEYSTIKRLAEYLTEHVVSQSSQ</sequence>
<dbReference type="InterPro" id="IPR009081">
    <property type="entry name" value="PP-bd_ACP"/>
</dbReference>
<dbReference type="InterPro" id="IPR020806">
    <property type="entry name" value="PKS_PP-bd"/>
</dbReference>
<dbReference type="SMART" id="SM01294">
    <property type="entry name" value="PKS_PP_betabranch"/>
    <property type="match status" value="1"/>
</dbReference>
<accession>A0A4Q0YLU2</accession>
<dbReference type="OrthoDB" id="9023404at2"/>
<dbReference type="Gene3D" id="1.10.1200.10">
    <property type="entry name" value="ACP-like"/>
    <property type="match status" value="1"/>
</dbReference>